<keyword evidence="5" id="KW-1185">Reference proteome</keyword>
<dbReference type="KEGG" id="lmoi:VV02_08770"/>
<dbReference type="GO" id="GO:0005975">
    <property type="term" value="P:carbohydrate metabolic process"/>
    <property type="evidence" value="ECO:0007669"/>
    <property type="project" value="InterPro"/>
</dbReference>
<sequence>MTSQTLPPGREVQVCFHGIGRPGRTLEPDEDWYWVSADQFQRLLDEICDWPLTRLSFDDGNSSDIELALPALVERGLHASFFVLAGRLDQPGSLGRDDVKALVDAGMEVGNHGWTHTPWPDVAPADLGLEIDDARVALSEAAGTPVRNAALPLGRYNRRVLGRVRASDYRSLSTSDCRVARPSAWLVPRFSVRSSDTPDVLRDRVEAAARNPRRTALAANGIRKRWL</sequence>
<gene>
    <name evidence="4" type="ORF">VV02_08770</name>
</gene>
<dbReference type="Pfam" id="PF01522">
    <property type="entry name" value="Polysacc_deac_1"/>
    <property type="match status" value="1"/>
</dbReference>
<dbReference type="Gene3D" id="3.20.20.370">
    <property type="entry name" value="Glycoside hydrolase/deacetylase"/>
    <property type="match status" value="1"/>
</dbReference>
<dbReference type="AlphaFoldDB" id="A0A0K1JH59"/>
<protein>
    <recommendedName>
        <fullName evidence="3">NodB homology domain-containing protein</fullName>
    </recommendedName>
</protein>
<reference evidence="4 5" key="1">
    <citation type="submission" date="2015-03" db="EMBL/GenBank/DDBJ databases">
        <title>Luteipulveratus halotolerans sp. nov., a novel actinobacterium (Dermacoccaceae) from Sarawak, Malaysia.</title>
        <authorList>
            <person name="Juboi H."/>
            <person name="Basik A."/>
            <person name="Shamsul S.S."/>
            <person name="Arnold P."/>
            <person name="Schmitt E.K."/>
            <person name="Sanglier J.-J."/>
            <person name="Yeo T."/>
        </authorList>
    </citation>
    <scope>NUCLEOTIDE SEQUENCE [LARGE SCALE GENOMIC DNA]</scope>
    <source>
        <strain evidence="4 5">MN07-A0370</strain>
    </source>
</reference>
<evidence type="ECO:0000313" key="4">
    <source>
        <dbReference type="EMBL" id="AKU15923.1"/>
    </source>
</evidence>
<dbReference type="GO" id="GO:0016810">
    <property type="term" value="F:hydrolase activity, acting on carbon-nitrogen (but not peptide) bonds"/>
    <property type="evidence" value="ECO:0007669"/>
    <property type="project" value="InterPro"/>
</dbReference>
<evidence type="ECO:0000313" key="5">
    <source>
        <dbReference type="Proteomes" id="UP000066480"/>
    </source>
</evidence>
<dbReference type="SUPFAM" id="SSF88713">
    <property type="entry name" value="Glycoside hydrolase/deacetylase"/>
    <property type="match status" value="1"/>
</dbReference>
<dbReference type="PANTHER" id="PTHR34216">
    <property type="match status" value="1"/>
</dbReference>
<dbReference type="OrthoDB" id="9763050at2"/>
<evidence type="ECO:0000256" key="2">
    <source>
        <dbReference type="ARBA" id="ARBA00022729"/>
    </source>
</evidence>
<comment type="subcellular location">
    <subcellularLocation>
        <location evidence="1">Secreted</location>
    </subcellularLocation>
</comment>
<keyword evidence="2" id="KW-0732">Signal</keyword>
<name>A0A0K1JH59_9MICO</name>
<evidence type="ECO:0000256" key="1">
    <source>
        <dbReference type="ARBA" id="ARBA00004613"/>
    </source>
</evidence>
<dbReference type="PANTHER" id="PTHR34216:SF3">
    <property type="entry name" value="POLY-BETA-1,6-N-ACETYL-D-GLUCOSAMINE N-DEACETYLASE"/>
    <property type="match status" value="1"/>
</dbReference>
<dbReference type="Proteomes" id="UP000066480">
    <property type="component" value="Chromosome"/>
</dbReference>
<dbReference type="RefSeq" id="WP_052591003.1">
    <property type="nucleotide sequence ID" value="NZ_CP011112.1"/>
</dbReference>
<dbReference type="PROSITE" id="PS51677">
    <property type="entry name" value="NODB"/>
    <property type="match status" value="1"/>
</dbReference>
<dbReference type="InterPro" id="IPR011330">
    <property type="entry name" value="Glyco_hydro/deAcase_b/a-brl"/>
</dbReference>
<accession>A0A0K1JH59</accession>
<feature type="domain" description="NodB homology" evidence="3">
    <location>
        <begin position="51"/>
        <end position="227"/>
    </location>
</feature>
<dbReference type="EMBL" id="CP011112">
    <property type="protein sequence ID" value="AKU15923.1"/>
    <property type="molecule type" value="Genomic_DNA"/>
</dbReference>
<dbReference type="GO" id="GO:0005576">
    <property type="term" value="C:extracellular region"/>
    <property type="evidence" value="ECO:0007669"/>
    <property type="project" value="UniProtKB-SubCell"/>
</dbReference>
<dbReference type="STRING" id="571913.VV02_08770"/>
<proteinExistence type="predicted"/>
<organism evidence="4 5">
    <name type="scientific">Luteipulveratus mongoliensis</name>
    <dbReference type="NCBI Taxonomy" id="571913"/>
    <lineage>
        <taxon>Bacteria</taxon>
        <taxon>Bacillati</taxon>
        <taxon>Actinomycetota</taxon>
        <taxon>Actinomycetes</taxon>
        <taxon>Micrococcales</taxon>
        <taxon>Dermacoccaceae</taxon>
        <taxon>Luteipulveratus</taxon>
    </lineage>
</organism>
<evidence type="ECO:0000259" key="3">
    <source>
        <dbReference type="PROSITE" id="PS51677"/>
    </source>
</evidence>
<dbReference type="InterPro" id="IPR051398">
    <property type="entry name" value="Polysacch_Deacetylase"/>
</dbReference>
<dbReference type="CDD" id="cd10918">
    <property type="entry name" value="CE4_NodB_like_5s_6s"/>
    <property type="match status" value="1"/>
</dbReference>
<dbReference type="InterPro" id="IPR002509">
    <property type="entry name" value="NODB_dom"/>
</dbReference>